<sequence>MNFIKKKRKIIAALLVLISCGLFILQMGYLFLPSLIGREVEYVHNQLFYLINISCILSLAVSYLLYFQLIKKWLIIGGSIFSLFIAVNSYLMYSTSQEVINTVSFSPDGNHTLVLKQDIENGEIIYYRENYYFLARPLQRITASERELHVKWLASDVAAVTYQDANHNIQQYIATYGDRGESSYYNVGPEIHGEWQDGETRVISGPEGILVEDNGQRQRFGLEDIQQYGTLAIVLSDGNNAAWTIALAENFKAQRDSPTAQPGNIRIYGATIGDGEVRTLERVGD</sequence>
<comment type="caution">
    <text evidence="2">The sequence shown here is derived from an EMBL/GenBank/DDBJ whole genome shotgun (WGS) entry which is preliminary data.</text>
</comment>
<accession>A0ABT0XHT6</accession>
<evidence type="ECO:0000313" key="2">
    <source>
        <dbReference type="EMBL" id="MCM2675486.1"/>
    </source>
</evidence>
<feature type="transmembrane region" description="Helical" evidence="1">
    <location>
        <begin position="47"/>
        <end position="66"/>
    </location>
</feature>
<protein>
    <submittedName>
        <fullName evidence="2">Uncharacterized protein</fullName>
    </submittedName>
</protein>
<feature type="transmembrane region" description="Helical" evidence="1">
    <location>
        <begin position="73"/>
        <end position="93"/>
    </location>
</feature>
<dbReference type="EMBL" id="JAMQJY010000001">
    <property type="protein sequence ID" value="MCM2675486.1"/>
    <property type="molecule type" value="Genomic_DNA"/>
</dbReference>
<evidence type="ECO:0000313" key="3">
    <source>
        <dbReference type="Proteomes" id="UP001203665"/>
    </source>
</evidence>
<name>A0ABT0XHT6_9BACI</name>
<gene>
    <name evidence="2" type="ORF">NDM98_08290</name>
</gene>
<keyword evidence="1" id="KW-1133">Transmembrane helix</keyword>
<feature type="transmembrane region" description="Helical" evidence="1">
    <location>
        <begin position="12"/>
        <end position="32"/>
    </location>
</feature>
<keyword evidence="1" id="KW-0472">Membrane</keyword>
<reference evidence="2" key="1">
    <citation type="submission" date="2022-06" db="EMBL/GenBank/DDBJ databases">
        <title>Alkalicoccobacillus porphyridii sp. nov., isolated from a marine red alga, Porphyridium purpureum and reclassification of Shouchella plakortidis and Shouchella gibsonii as Alkalicoccobacillus plakortidis comb. nov. and Alkalicoccobacillus gibsonii comb. nov.</title>
        <authorList>
            <person name="Kim K.H."/>
            <person name="Lee J.K."/>
            <person name="Han D.M."/>
            <person name="Baek J.H."/>
            <person name="Jeon C.O."/>
        </authorList>
    </citation>
    <scope>NUCLEOTIDE SEQUENCE</scope>
    <source>
        <strain evidence="2">DSM 19153</strain>
    </source>
</reference>
<dbReference type="RefSeq" id="WP_251606228.1">
    <property type="nucleotide sequence ID" value="NZ_JAMQJY010000001.1"/>
</dbReference>
<dbReference type="PROSITE" id="PS51257">
    <property type="entry name" value="PROKAR_LIPOPROTEIN"/>
    <property type="match status" value="1"/>
</dbReference>
<keyword evidence="3" id="KW-1185">Reference proteome</keyword>
<dbReference type="Proteomes" id="UP001203665">
    <property type="component" value="Unassembled WGS sequence"/>
</dbReference>
<keyword evidence="1" id="KW-0812">Transmembrane</keyword>
<organism evidence="2 3">
    <name type="scientific">Alkalicoccobacillus plakortidis</name>
    <dbReference type="NCBI Taxonomy" id="444060"/>
    <lineage>
        <taxon>Bacteria</taxon>
        <taxon>Bacillati</taxon>
        <taxon>Bacillota</taxon>
        <taxon>Bacilli</taxon>
        <taxon>Bacillales</taxon>
        <taxon>Bacillaceae</taxon>
        <taxon>Alkalicoccobacillus</taxon>
    </lineage>
</organism>
<evidence type="ECO:0000256" key="1">
    <source>
        <dbReference type="SAM" id="Phobius"/>
    </source>
</evidence>
<proteinExistence type="predicted"/>